<organism evidence="2 3">
    <name type="scientific">Chlamydomonas eustigma</name>
    <dbReference type="NCBI Taxonomy" id="1157962"/>
    <lineage>
        <taxon>Eukaryota</taxon>
        <taxon>Viridiplantae</taxon>
        <taxon>Chlorophyta</taxon>
        <taxon>core chlorophytes</taxon>
        <taxon>Chlorophyceae</taxon>
        <taxon>CS clade</taxon>
        <taxon>Chlamydomonadales</taxon>
        <taxon>Chlamydomonadaceae</taxon>
        <taxon>Chlamydomonas</taxon>
    </lineage>
</organism>
<dbReference type="InterPro" id="IPR002816">
    <property type="entry name" value="TraB/PrgY/GumN_fam"/>
</dbReference>
<comment type="caution">
    <text evidence="2">The sequence shown here is derived from an EMBL/GenBank/DDBJ whole genome shotgun (WGS) entry which is preliminary data.</text>
</comment>
<name>A0A250XRE8_9CHLO</name>
<dbReference type="PANTHER" id="PTHR21530">
    <property type="entry name" value="PHEROMONE SHUTDOWN PROTEIN"/>
    <property type="match status" value="1"/>
</dbReference>
<dbReference type="AlphaFoldDB" id="A0A250XRE8"/>
<proteinExistence type="predicted"/>
<sequence>MWLERDMRGSAECCKTQMHLGTKICVCGATIIALRCSYRICRYLYATFYFRADIPDHLLSAQVPTDFDFKTVISDARLLLPDVTVIQPVDPVLMKAIEENSLVLLHKESLFKQLTAPPCGTSDKPKSVEAYLTANADSSAITATQQQSAGDICSHYPLNADLLNQLPQHLYLLGTAHVSKRSADQAYHLIRAVMPTAVVVELCEGRSSAMFREQQHRDSLDSDCDSAEPKGSRPSPPPNKTLSESMSSLADSLRQGRSLFESALHSLYLSVERSLDTTVGLEFIRAREALQDNVLYSLGARHVSGRALDDFKQKHPEGWLEKLCRASRSALGNYQVLRYQFKGREDASDGCRTQPACFKLKFTPGLPDVRYAGSNRTFLSPSFYFGDVDVKITARRCWGVLSAWQKFTFICKVICSMASFSSQIKEEELEKIIKEDVWELLKIFSKDYPQLMWPLLHERNRHLADSIRHAAAQDQQGCVVALVGKGHIPGLIYTLICAPCSP</sequence>
<gene>
    <name evidence="2" type="ORF">CEUSTIGMA_g13076.t1</name>
</gene>
<accession>A0A250XRE8</accession>
<dbReference type="CDD" id="cd14726">
    <property type="entry name" value="TraB_PrgY-like"/>
    <property type="match status" value="1"/>
</dbReference>
<dbReference type="EMBL" id="BEGY01000183">
    <property type="protein sequence ID" value="GAX85661.1"/>
    <property type="molecule type" value="Genomic_DNA"/>
</dbReference>
<dbReference type="OrthoDB" id="48306at2759"/>
<reference evidence="2 3" key="1">
    <citation type="submission" date="2017-08" db="EMBL/GenBank/DDBJ databases">
        <title>Acidophilic green algal genome provides insights into adaptation to an acidic environment.</title>
        <authorList>
            <person name="Hirooka S."/>
            <person name="Hirose Y."/>
            <person name="Kanesaki Y."/>
            <person name="Higuchi S."/>
            <person name="Fujiwara T."/>
            <person name="Onuma R."/>
            <person name="Era A."/>
            <person name="Ohbayashi R."/>
            <person name="Uzuka A."/>
            <person name="Nozaki H."/>
            <person name="Yoshikawa H."/>
            <person name="Miyagishima S.Y."/>
        </authorList>
    </citation>
    <scope>NUCLEOTIDE SEQUENCE [LARGE SCALE GENOMIC DNA]</scope>
    <source>
        <strain evidence="2 3">NIES-2499</strain>
    </source>
</reference>
<evidence type="ECO:0000313" key="3">
    <source>
        <dbReference type="Proteomes" id="UP000232323"/>
    </source>
</evidence>
<dbReference type="Pfam" id="PF01963">
    <property type="entry name" value="TraB_PrgY_gumN"/>
    <property type="match status" value="1"/>
</dbReference>
<evidence type="ECO:0000313" key="2">
    <source>
        <dbReference type="EMBL" id="GAX85661.1"/>
    </source>
</evidence>
<evidence type="ECO:0000256" key="1">
    <source>
        <dbReference type="SAM" id="MobiDB-lite"/>
    </source>
</evidence>
<dbReference type="InterPro" id="IPR046345">
    <property type="entry name" value="TraB_PrgY-like"/>
</dbReference>
<protein>
    <recommendedName>
        <fullName evidence="4">TraB domain-containing protein</fullName>
    </recommendedName>
</protein>
<feature type="region of interest" description="Disordered" evidence="1">
    <location>
        <begin position="212"/>
        <end position="248"/>
    </location>
</feature>
<dbReference type="PANTHER" id="PTHR21530:SF7">
    <property type="entry name" value="TRAB DOMAIN-CONTAINING PROTEIN"/>
    <property type="match status" value="1"/>
</dbReference>
<dbReference type="Proteomes" id="UP000232323">
    <property type="component" value="Unassembled WGS sequence"/>
</dbReference>
<evidence type="ECO:0008006" key="4">
    <source>
        <dbReference type="Google" id="ProtNLM"/>
    </source>
</evidence>
<keyword evidence="3" id="KW-1185">Reference proteome</keyword>